<sequence>MKDQRQGAAALVFLVFYACALAFIFYCLFTRRAKRYIFGVMIFAMIRLGANIAALGWAINLYDNFDWLIASLILGAEGYFALIITILFCIVGYEKETLGSSIFYPDIPKGRNKCLHRMTHISFWFEWSLVPANVLLIVGGSMISGGLARATLEELYDPASIPRVKTGQNLRIIGQVLFLCAIIAGYAALVYVIRRAGARGAARQPLWWMAATAPFLLLRGSYGVLSSADWHYSYYLPTNYGANGLNQSELIAEYLMAVTPEAIALILLLRTIWLITMPKHLFVPYDKRAGNLDGAEMTGKAQAGDGGKVTV</sequence>
<proteinExistence type="predicted"/>
<dbReference type="PANTHER" id="PTHR42109:SF2">
    <property type="entry name" value="INTEGRAL MEMBRANE PROTEIN"/>
    <property type="match status" value="1"/>
</dbReference>
<dbReference type="RefSeq" id="XP_052942080.1">
    <property type="nucleotide sequence ID" value="XM_053087984.1"/>
</dbReference>
<feature type="transmembrane region" description="Helical" evidence="1">
    <location>
        <begin position="65"/>
        <end position="93"/>
    </location>
</feature>
<keyword evidence="3" id="KW-1185">Reference proteome</keyword>
<evidence type="ECO:0000256" key="1">
    <source>
        <dbReference type="SAM" id="Phobius"/>
    </source>
</evidence>
<dbReference type="PANTHER" id="PTHR42109">
    <property type="entry name" value="UNPLACED GENOMIC SCAFFOLD UM_SCAF_CONTIG_1.265, WHOLE GENOME SHOTGUN SEQUENCE"/>
    <property type="match status" value="1"/>
</dbReference>
<feature type="transmembrane region" description="Helical" evidence="1">
    <location>
        <begin position="254"/>
        <end position="275"/>
    </location>
</feature>
<keyword evidence="1" id="KW-0812">Transmembrane</keyword>
<dbReference type="AlphaFoldDB" id="A0AA38H0T0"/>
<dbReference type="PROSITE" id="PS51257">
    <property type="entry name" value="PROKAR_LIPOPROTEIN"/>
    <property type="match status" value="1"/>
</dbReference>
<gene>
    <name evidence="2" type="ORF">MKK02DRAFT_30152</name>
</gene>
<feature type="transmembrane region" description="Helical" evidence="1">
    <location>
        <begin position="127"/>
        <end position="152"/>
    </location>
</feature>
<dbReference type="EMBL" id="JAKWFO010000014">
    <property type="protein sequence ID" value="KAI9632303.1"/>
    <property type="molecule type" value="Genomic_DNA"/>
</dbReference>
<evidence type="ECO:0000313" key="2">
    <source>
        <dbReference type="EMBL" id="KAI9632303.1"/>
    </source>
</evidence>
<protein>
    <submittedName>
        <fullName evidence="2">Uncharacterized protein</fullName>
    </submittedName>
</protein>
<keyword evidence="1" id="KW-0472">Membrane</keyword>
<feature type="transmembrane region" description="Helical" evidence="1">
    <location>
        <begin position="205"/>
        <end position="225"/>
    </location>
</feature>
<feature type="transmembrane region" description="Helical" evidence="1">
    <location>
        <begin position="36"/>
        <end position="59"/>
    </location>
</feature>
<evidence type="ECO:0000313" key="3">
    <source>
        <dbReference type="Proteomes" id="UP001164286"/>
    </source>
</evidence>
<accession>A0AA38H0T0</accession>
<comment type="caution">
    <text evidence="2">The sequence shown here is derived from an EMBL/GenBank/DDBJ whole genome shotgun (WGS) entry which is preliminary data.</text>
</comment>
<keyword evidence="1" id="KW-1133">Transmembrane helix</keyword>
<reference evidence="2" key="1">
    <citation type="journal article" date="2022" name="G3 (Bethesda)">
        <title>High quality genome of the basidiomycete yeast Dioszegia hungarica PDD-24b-2 isolated from cloud water.</title>
        <authorList>
            <person name="Jarrige D."/>
            <person name="Haridas S."/>
            <person name="Bleykasten-Grosshans C."/>
            <person name="Joly M."/>
            <person name="Nadalig T."/>
            <person name="Sancelme M."/>
            <person name="Vuilleumier S."/>
            <person name="Grigoriev I.V."/>
            <person name="Amato P."/>
            <person name="Bringel F."/>
        </authorList>
    </citation>
    <scope>NUCLEOTIDE SEQUENCE</scope>
    <source>
        <strain evidence="2">PDD-24b-2</strain>
    </source>
</reference>
<feature type="transmembrane region" description="Helical" evidence="1">
    <location>
        <begin position="6"/>
        <end position="29"/>
    </location>
</feature>
<dbReference type="GeneID" id="77727189"/>
<name>A0AA38H0T0_9TREE</name>
<dbReference type="Proteomes" id="UP001164286">
    <property type="component" value="Unassembled WGS sequence"/>
</dbReference>
<feature type="transmembrane region" description="Helical" evidence="1">
    <location>
        <begin position="172"/>
        <end position="193"/>
    </location>
</feature>
<organism evidence="2 3">
    <name type="scientific">Dioszegia hungarica</name>
    <dbReference type="NCBI Taxonomy" id="4972"/>
    <lineage>
        <taxon>Eukaryota</taxon>
        <taxon>Fungi</taxon>
        <taxon>Dikarya</taxon>
        <taxon>Basidiomycota</taxon>
        <taxon>Agaricomycotina</taxon>
        <taxon>Tremellomycetes</taxon>
        <taxon>Tremellales</taxon>
        <taxon>Bulleribasidiaceae</taxon>
        <taxon>Dioszegia</taxon>
    </lineage>
</organism>